<dbReference type="EMBL" id="JABFUD020000004">
    <property type="protein sequence ID" value="KAI5081272.1"/>
    <property type="molecule type" value="Genomic_DNA"/>
</dbReference>
<dbReference type="Gene3D" id="3.30.40.10">
    <property type="entry name" value="Zinc/RING finger domain, C3HC4 (zinc finger)"/>
    <property type="match status" value="1"/>
</dbReference>
<gene>
    <name evidence="7" type="ORF">GOP47_0004455</name>
</gene>
<dbReference type="GO" id="GO:0008270">
    <property type="term" value="F:zinc ion binding"/>
    <property type="evidence" value="ECO:0007669"/>
    <property type="project" value="UniProtKB-KW"/>
</dbReference>
<evidence type="ECO:0000256" key="2">
    <source>
        <dbReference type="ARBA" id="ARBA00022771"/>
    </source>
</evidence>
<dbReference type="GO" id="GO:0016567">
    <property type="term" value="P:protein ubiquitination"/>
    <property type="evidence" value="ECO:0007669"/>
    <property type="project" value="TreeGrafter"/>
</dbReference>
<protein>
    <recommendedName>
        <fullName evidence="6">RING-type domain-containing protein</fullName>
    </recommendedName>
</protein>
<dbReference type="SMART" id="SM00184">
    <property type="entry name" value="RING"/>
    <property type="match status" value="1"/>
</dbReference>
<evidence type="ECO:0000256" key="1">
    <source>
        <dbReference type="ARBA" id="ARBA00022723"/>
    </source>
</evidence>
<name>A0A9D4V844_ADICA</name>
<organism evidence="7 8">
    <name type="scientific">Adiantum capillus-veneris</name>
    <name type="common">Maidenhair fern</name>
    <dbReference type="NCBI Taxonomy" id="13818"/>
    <lineage>
        <taxon>Eukaryota</taxon>
        <taxon>Viridiplantae</taxon>
        <taxon>Streptophyta</taxon>
        <taxon>Embryophyta</taxon>
        <taxon>Tracheophyta</taxon>
        <taxon>Polypodiopsida</taxon>
        <taxon>Polypodiidae</taxon>
        <taxon>Polypodiales</taxon>
        <taxon>Pteridineae</taxon>
        <taxon>Pteridaceae</taxon>
        <taxon>Vittarioideae</taxon>
        <taxon>Adiantum</taxon>
    </lineage>
</organism>
<dbReference type="InterPro" id="IPR001841">
    <property type="entry name" value="Znf_RING"/>
</dbReference>
<keyword evidence="5" id="KW-1133">Transmembrane helix</keyword>
<sequence>MAMAALALMPALRVLFILLIAGADVSLGALIILLRFLFHHLPPLLSMPMRGRLIHINGPHHRLHHEIISTSELDQLGPLPLHEADHPLITVFSQPMRSDPLPTLHLEAAIPSLLFDGLPRHPAPHYLEQYAGDGSSPTCSICLDPFRHCDEVRRLPCCGHVFHTACIDVWILRRCRQACPLCRALLNLNICQPKCDTI</sequence>
<evidence type="ECO:0000313" key="8">
    <source>
        <dbReference type="Proteomes" id="UP000886520"/>
    </source>
</evidence>
<dbReference type="AlphaFoldDB" id="A0A9D4V844"/>
<keyword evidence="8" id="KW-1185">Reference proteome</keyword>
<evidence type="ECO:0000256" key="3">
    <source>
        <dbReference type="ARBA" id="ARBA00022833"/>
    </source>
</evidence>
<reference evidence="7" key="1">
    <citation type="submission" date="2021-01" db="EMBL/GenBank/DDBJ databases">
        <title>Adiantum capillus-veneris genome.</title>
        <authorList>
            <person name="Fang Y."/>
            <person name="Liao Q."/>
        </authorList>
    </citation>
    <scope>NUCLEOTIDE SEQUENCE</scope>
    <source>
        <strain evidence="7">H3</strain>
        <tissue evidence="7">Leaf</tissue>
    </source>
</reference>
<dbReference type="PROSITE" id="PS50089">
    <property type="entry name" value="ZF_RING_2"/>
    <property type="match status" value="1"/>
</dbReference>
<dbReference type="SUPFAM" id="SSF57850">
    <property type="entry name" value="RING/U-box"/>
    <property type="match status" value="1"/>
</dbReference>
<comment type="caution">
    <text evidence="7">The sequence shown here is derived from an EMBL/GenBank/DDBJ whole genome shotgun (WGS) entry which is preliminary data.</text>
</comment>
<dbReference type="Pfam" id="PF13639">
    <property type="entry name" value="zf-RING_2"/>
    <property type="match status" value="1"/>
</dbReference>
<dbReference type="InterPro" id="IPR013083">
    <property type="entry name" value="Znf_RING/FYVE/PHD"/>
</dbReference>
<feature type="domain" description="RING-type" evidence="6">
    <location>
        <begin position="139"/>
        <end position="183"/>
    </location>
</feature>
<keyword evidence="2 4" id="KW-0863">Zinc-finger</keyword>
<dbReference type="GO" id="GO:0061630">
    <property type="term" value="F:ubiquitin protein ligase activity"/>
    <property type="evidence" value="ECO:0007669"/>
    <property type="project" value="TreeGrafter"/>
</dbReference>
<dbReference type="PANTHER" id="PTHR45969:SF81">
    <property type="entry name" value="OS08G0157400 PROTEIN"/>
    <property type="match status" value="1"/>
</dbReference>
<keyword evidence="5" id="KW-0472">Membrane</keyword>
<keyword evidence="5" id="KW-0812">Transmembrane</keyword>
<keyword evidence="1" id="KW-0479">Metal-binding</keyword>
<dbReference type="Proteomes" id="UP000886520">
    <property type="component" value="Chromosome 4"/>
</dbReference>
<evidence type="ECO:0000259" key="6">
    <source>
        <dbReference type="PROSITE" id="PS50089"/>
    </source>
</evidence>
<proteinExistence type="predicted"/>
<evidence type="ECO:0000256" key="5">
    <source>
        <dbReference type="SAM" id="Phobius"/>
    </source>
</evidence>
<keyword evidence="3" id="KW-0862">Zinc</keyword>
<dbReference type="OrthoDB" id="8062037at2759"/>
<feature type="transmembrane region" description="Helical" evidence="5">
    <location>
        <begin position="12"/>
        <end position="38"/>
    </location>
</feature>
<evidence type="ECO:0000256" key="4">
    <source>
        <dbReference type="PROSITE-ProRule" id="PRU00175"/>
    </source>
</evidence>
<dbReference type="PANTHER" id="PTHR45969">
    <property type="entry name" value="RING ZINC FINGER PROTEIN-RELATED"/>
    <property type="match status" value="1"/>
</dbReference>
<evidence type="ECO:0000313" key="7">
    <source>
        <dbReference type="EMBL" id="KAI5081272.1"/>
    </source>
</evidence>
<accession>A0A9D4V844</accession>